<evidence type="ECO:0000313" key="3">
    <source>
        <dbReference type="Proteomes" id="UP001629244"/>
    </source>
</evidence>
<proteinExistence type="predicted"/>
<accession>A0ABW8YTN7</accession>
<gene>
    <name evidence="2" type="ORF">ABS767_17485</name>
</gene>
<dbReference type="EMBL" id="JBELQC010000003">
    <property type="protein sequence ID" value="MFL9842767.1"/>
    <property type="molecule type" value="Genomic_DNA"/>
</dbReference>
<dbReference type="RefSeq" id="WP_408080709.1">
    <property type="nucleotide sequence ID" value="NZ_JBELQC010000003.1"/>
</dbReference>
<evidence type="ECO:0008006" key="4">
    <source>
        <dbReference type="Google" id="ProtNLM"/>
    </source>
</evidence>
<sequence>MRRLAFAFLTCIVSPALACSVAPGYRVPTTLELAGEADRIVIAVPFGQRDADTGEPEALFAELFVLKSDGREPFGSAIGVPGLIADVGTPVTPSDPRELVRAHPETYSGGCNRYIFGPRTFVLLFLKRQGDRYRALSYAFARTAEDAKGFNSLWAKAVREYVAIAALPPKMRRARMAARQAILRRRGDADSRAIADDLRAELTGPDKPLRETLPPAPWAIR</sequence>
<evidence type="ECO:0000256" key="1">
    <source>
        <dbReference type="SAM" id="SignalP"/>
    </source>
</evidence>
<name>A0ABW8YTN7_9SPHN</name>
<keyword evidence="1" id="KW-0732">Signal</keyword>
<reference evidence="2 3" key="1">
    <citation type="submission" date="2024-06" db="EMBL/GenBank/DDBJ databases">
        <authorList>
            <person name="Kaempfer P."/>
            <person name="Viver T."/>
        </authorList>
    </citation>
    <scope>NUCLEOTIDE SEQUENCE [LARGE SCALE GENOMIC DNA]</scope>
    <source>
        <strain evidence="2 3">ST-64</strain>
    </source>
</reference>
<evidence type="ECO:0000313" key="2">
    <source>
        <dbReference type="EMBL" id="MFL9842767.1"/>
    </source>
</evidence>
<protein>
    <recommendedName>
        <fullName evidence="4">Lipoprotein</fullName>
    </recommendedName>
</protein>
<dbReference type="Proteomes" id="UP001629244">
    <property type="component" value="Unassembled WGS sequence"/>
</dbReference>
<feature type="chain" id="PRO_5047424906" description="Lipoprotein" evidence="1">
    <location>
        <begin position="19"/>
        <end position="221"/>
    </location>
</feature>
<organism evidence="2 3">
    <name type="scientific">Sphingomonas plantiphila</name>
    <dbReference type="NCBI Taxonomy" id="3163295"/>
    <lineage>
        <taxon>Bacteria</taxon>
        <taxon>Pseudomonadati</taxon>
        <taxon>Pseudomonadota</taxon>
        <taxon>Alphaproteobacteria</taxon>
        <taxon>Sphingomonadales</taxon>
        <taxon>Sphingomonadaceae</taxon>
        <taxon>Sphingomonas</taxon>
    </lineage>
</organism>
<comment type="caution">
    <text evidence="2">The sequence shown here is derived from an EMBL/GenBank/DDBJ whole genome shotgun (WGS) entry which is preliminary data.</text>
</comment>
<feature type="signal peptide" evidence="1">
    <location>
        <begin position="1"/>
        <end position="18"/>
    </location>
</feature>
<keyword evidence="3" id="KW-1185">Reference proteome</keyword>